<dbReference type="GO" id="GO:0006351">
    <property type="term" value="P:DNA-templated transcription"/>
    <property type="evidence" value="ECO:0007669"/>
    <property type="project" value="InterPro"/>
</dbReference>
<dbReference type="InterPro" id="IPR006576">
    <property type="entry name" value="BRK_domain"/>
</dbReference>
<dbReference type="PANTHER" id="PTHR11477:SF51">
    <property type="entry name" value="PROTEIN PARTNER OF SNF, ISOFORM B"/>
    <property type="match status" value="1"/>
</dbReference>
<feature type="compositionally biased region" description="Basic and acidic residues" evidence="9">
    <location>
        <begin position="765"/>
        <end position="779"/>
    </location>
</feature>
<dbReference type="Gene3D" id="3.40.5.120">
    <property type="match status" value="1"/>
</dbReference>
<feature type="region of interest" description="Disordered" evidence="9">
    <location>
        <begin position="1893"/>
        <end position="1928"/>
    </location>
</feature>
<feature type="compositionally biased region" description="Acidic residues" evidence="9">
    <location>
        <begin position="211"/>
        <end position="229"/>
    </location>
</feature>
<feature type="compositionally biased region" description="Low complexity" evidence="9">
    <location>
        <begin position="164"/>
        <end position="176"/>
    </location>
</feature>
<dbReference type="CDD" id="cd15552">
    <property type="entry name" value="PHD_PHF3_like"/>
    <property type="match status" value="1"/>
</dbReference>
<feature type="compositionally biased region" description="Basic residues" evidence="9">
    <location>
        <begin position="478"/>
        <end position="495"/>
    </location>
</feature>
<evidence type="ECO:0000256" key="1">
    <source>
        <dbReference type="ARBA" id="ARBA00004123"/>
    </source>
</evidence>
<feature type="compositionally biased region" description="Basic and acidic residues" evidence="9">
    <location>
        <begin position="2888"/>
        <end position="2909"/>
    </location>
</feature>
<keyword evidence="4" id="KW-0862">Zinc</keyword>
<feature type="compositionally biased region" description="Basic and acidic residues" evidence="9">
    <location>
        <begin position="1014"/>
        <end position="1023"/>
    </location>
</feature>
<feature type="compositionally biased region" description="Basic residues" evidence="9">
    <location>
        <begin position="375"/>
        <end position="391"/>
    </location>
</feature>
<feature type="compositionally biased region" description="Basic and acidic residues" evidence="9">
    <location>
        <begin position="1374"/>
        <end position="1387"/>
    </location>
</feature>
<dbReference type="CDD" id="cd21541">
    <property type="entry name" value="SPOC_PHF3-like"/>
    <property type="match status" value="1"/>
</dbReference>
<sequence>MSESERTETSHAIAVTLSSNQGCSDGSGPPTVTVSVGNDKSSTKPERGDHSGPAPPGGWHLEGFEDKNPFSGFSEEHMSKLDEFLSSEEARKILQQTNEGDFTETMAQVAGLDSSQDSVNTSDDLLALDMFDKSDEKISAFSDHAYALPSYQMPKQPVIVLQTAASSSGAQSSSPRKSARIAIRKGRNADDDVEEVKDSEQTHEDVVVEDKPDEEEDKEDEGDEGDQEETPSRGRGRPKGRKVEQSPLNIRRSTRIGDHEQREMAEKIIQENRQREKEAMEALQSGKTVEKPDDKKTPIRKGGRGRKAAVKAEEEEEEEEEEEIEEEEEKEVEEKEVKKGKGKKGTNKKTKKNNEEENDEGEEEEENDDEEEKKKITKKTGKQGVKGKGKKGKAEDDDQSEEEEEVSEEEVKTPRGGRKKVAVKGKKGAKKQVKQDKESDSEEESSPKQRGKKNIGKKEGKEEESSNDEQEEEETAKGKKKGVQKGKKKVGKKGQKKQESEEEEEEGDTPKGKKKVGKKGQKKQESEEEKEEDDTPKGKKKVGRKGKKKQESEEEEEDDTPKGKKKVGRKGQKKQESEEEEEEDDTPKGKKKLVRKGKKAKECEEEVETTPKGKKKVGKTEKKKEESDEEEEEDTPVRVKQKRGRKPKAKADDSIQEEKVTPKKGGKMVVQKGKKVAAGKKGKKSAEESHEEEDSEEEVETPKVDKRRGKKLKDNEDETETVTKGKKKGASKAEEEVLEEEEDTETKKGKGVKKSTPTTAKTGKKKEAEIKESPTAERRKSGRGAAAQTPTTVKERKGKMESPGDNEDISSPKQRKGVGKRKEDMKDTPTGGKRRRTVSEKEDVSTKGKGQKDSQRKRQDSIDSKMSEESAIQKVAPKPVKKKPRKPEEVVIDPTVMDLFKPDGVIHEKHDQSDSVEVKGHTRHPSQSEKSKDEECVKQEGIVSESQNLTATDSDVKMETDQSSQVEEPVKLQDSGEAGPSVLSEGTSGVGENTDTAEVETGDLTVKETANIKKVTEQDKESESGIIEDACKPQTKQTVCDSVQIETSDSGGSVCKQEVTAIDAESETTKHSLSEQKASVGVAIPVVSSTPSAVSNSNTGSVDLPQTEDKDVGLDDKDSLVKVQETTDSQVQSLEVKSVEKTQEVKQSDAPEISEKDKASVGDPEIEESHKAVDGQNDQPTNSGVEVRQKRERKPKQYSFPYEIPESSPRKDKTPKDKVKKKKKKKKAETGTAGKSSQANLDSEDNNDLSYEDDENDSDYEPPDQLYCICNQPHGNRFMICCDKCEDWFHGSCVNMTKARNKEMEQNKEQYICPVCTGEYKGPKLKHMLPGKKPSEPKKVIPSTSKSKEEGVKKENTLPRIPKKAKTAESSSVKGEKSVLSKESHHSGEHRHRSSSKDGKKVGDKSHSERKSTDDRSHGRHHDRHHSSDHRRHSSDGKPGDRRSSTSGHHDDRKHKHGHHSGHKSSDSQKRDSSHLHHSGQKSSDSHKLDLSRKSSVGDSVKSPLVKSPGVKSPDVRSPDRLGPHGDVRRRLSSGGVGDKNLKNIKEKRTLQKCVGPGCKKDAVYGTVYCCTDCIIKHTDESLKIIHKDQEEQGIKLKDKSERKVYVLEKKTGRLLTGQNAPTEANLKIWLESHRSFEILCPTKKPTSFYGNKEKEKQKERERHVPEKEKLKSEESKEVKKADDGPDPVRLNVRKSLRDALTHRAGKADDMMLSNSEIKSLALSVEGELYKCFKDTNTKYKAKYRSLIFNLKDSKNQGLFRKVLSGTIKPHRLVRMTAEELASRELAMWREYETKHNLEMIEMTEKEHMKEQHTIVKKTHKGEVTLEEEDLSTLDSKPEISKQKPETTTEDAPKADILSDLIVNDTTSQHKQHLFDLNCQICTGKIAPPAEQEPVTKKVKVGRRPTAEESEEGEEKSEAASSKKTVEEQKKAEQVVVEVLKAIQKAKIQTDKTPPIVDSTVTVGSPDSALQSGLEKKPKFTPSGPQLWKGFIFMQDVAKFVTTAYRVSGPHVRLDLPDTIHVCGRIAPEQVWDYLAKMKKIGTRDICILRFIPGKEEEKTSYINLYSYLNSRSRCGVVGNCAKYIKDFYLLPLASHSKIPSILKPFDGPGLEDNRPHMLLAVIVKQKIKRHGSDSSKQPYDPSDPKKSRSSHDKESRRHSLQSSSSESFTSPHSYSPSTKLKGRKASPRLTPTSSQRGKGTPLSATPSTTPSSSITPGSASATPGTSDSKDPIVKFYGSGELLPMEKTPEDETPYSPGGGDDGDNDDPYDPENVSFDNAEESKPATPASKSSNSVAHMIEKIAHSDNPAEMTAIMVATLATATSLRDKQMLLLELTQKVKEQKDLLEAKRKRKEAVAAAPSATPAMALSTLTSAISAITTVSRQLSSDGHKKSTTAAPPSASKAQATSSKPTVDAQKTSSIPQVNVSTINSTEGSKELTSTTVTQQAGEIGDKTEKKSSTEPEEGDKEPKPVPEALQSLFSSIPGNYSHVTNLKQDETNQQVNTSPTKEATKGSSAAVVKPATEGNSAPKEQDPAPSIITTRVKGGGEKKKRVGFDVSLLKFDYGDSDSDGEESGSKVEPKTNPVYEDTSQPDFIPGLDLDEDSLPAKDILPLPRHSILMPMPPSEPPEAPPDMPPDMPPPLPLEPPPPPPDHDPDDEKEENEDKKGKGKGGNQKPKPPPEIMLQATDPVGMVILQASFKKIQQALTVPAPPLPPLPGIGMPSQGPPLIHAQMPPMTMAGPFSATEMRLPPPGPGMPPHRPNMPPPGPGMPRSRSGMPLPGPGMHPPGPGMPPPGPGMHPPRPNTGRHANIGGPPRHQDRRPNRGGPRLHGGPRGSSRRPQRGHRSKHGIPSLFDLDAAPTHDYSRRAGPWRDGEDSYEDSPEWSLDQDLRQAQDQDMRRMQDQDERVRPTSWTEYDMSSPPMMEDVDHRWPDQHKRQPRVPLALQEQSHLPPLPTSSDILEDSDMRKFVHPHNVEDRDYRVKSDMSSSPATTEDQDMRLQPPNLKYSKGQSDSAPRDTDLNEPKQKKARLKEDSTDSPSQSSSQSPVAPMSPIVPSQPLTSSSQSPSHAPPSSDRLKGPKTLSTFGSKPMLDQQRPGMPIRPPMEMGSPLGPSPMGGPHPPKEMGRPRHPPPRPQRNQPAPPGVDDWD</sequence>
<feature type="compositionally biased region" description="Basic residues" evidence="9">
    <location>
        <begin position="415"/>
        <end position="432"/>
    </location>
</feature>
<dbReference type="OrthoDB" id="1884872at2759"/>
<dbReference type="SMART" id="SM00249">
    <property type="entry name" value="PHD"/>
    <property type="match status" value="1"/>
</dbReference>
<feature type="compositionally biased region" description="Basic and acidic residues" evidence="9">
    <location>
        <begin position="2450"/>
        <end position="2460"/>
    </location>
</feature>
<feature type="region of interest" description="Disordered" evidence="9">
    <location>
        <begin position="1089"/>
        <end position="1263"/>
    </location>
</feature>
<dbReference type="InterPro" id="IPR003618">
    <property type="entry name" value="TFIIS_cen_dom"/>
</dbReference>
<evidence type="ECO:0000256" key="7">
    <source>
        <dbReference type="ARBA" id="ARBA00023242"/>
    </source>
</evidence>
<feature type="compositionally biased region" description="Pro residues" evidence="9">
    <location>
        <begin position="2621"/>
        <end position="2650"/>
    </location>
</feature>
<feature type="compositionally biased region" description="Basic and acidic residues" evidence="9">
    <location>
        <begin position="1346"/>
        <end position="1357"/>
    </location>
</feature>
<keyword evidence="2" id="KW-0479">Metal-binding</keyword>
<feature type="compositionally biased region" description="Polar residues" evidence="9">
    <location>
        <begin position="1089"/>
        <end position="1101"/>
    </location>
</feature>
<comment type="subcellular location">
    <subcellularLocation>
        <location evidence="1">Nucleus</location>
    </subcellularLocation>
</comment>
<dbReference type="PROSITE" id="PS51321">
    <property type="entry name" value="TFIIS_CENTRAL"/>
    <property type="match status" value="1"/>
</dbReference>
<feature type="compositionally biased region" description="Basic and acidic residues" evidence="9">
    <location>
        <begin position="900"/>
        <end position="938"/>
    </location>
</feature>
<feature type="compositionally biased region" description="Acidic residues" evidence="9">
    <location>
        <begin position="395"/>
        <end position="408"/>
    </location>
</feature>
<feature type="compositionally biased region" description="Basic and acidic residues" evidence="9">
    <location>
        <begin position="41"/>
        <end position="50"/>
    </location>
</feature>
<feature type="compositionally biased region" description="Basic and acidic residues" evidence="9">
    <location>
        <begin position="288"/>
        <end position="297"/>
    </location>
</feature>
<feature type="compositionally biased region" description="Basic residues" evidence="9">
    <location>
        <begin position="662"/>
        <end position="683"/>
    </location>
</feature>
<feature type="compositionally biased region" description="Pro residues" evidence="9">
    <location>
        <begin position="2749"/>
        <end position="2769"/>
    </location>
</feature>
<feature type="compositionally biased region" description="Polar residues" evidence="9">
    <location>
        <begin position="1124"/>
        <end position="1135"/>
    </location>
</feature>
<proteinExistence type="predicted"/>
<evidence type="ECO:0000256" key="5">
    <source>
        <dbReference type="ARBA" id="ARBA00023015"/>
    </source>
</evidence>
<feature type="compositionally biased region" description="Basic and acidic residues" evidence="9">
    <location>
        <begin position="2926"/>
        <end position="2936"/>
    </location>
</feature>
<reference evidence="12 13" key="1">
    <citation type="journal article" date="2017" name="Nat. Ecol. Evol.">
        <title>Scallop genome provides insights into evolution of bilaterian karyotype and development.</title>
        <authorList>
            <person name="Wang S."/>
            <person name="Zhang J."/>
            <person name="Jiao W."/>
            <person name="Li J."/>
            <person name="Xun X."/>
            <person name="Sun Y."/>
            <person name="Guo X."/>
            <person name="Huan P."/>
            <person name="Dong B."/>
            <person name="Zhang L."/>
            <person name="Hu X."/>
            <person name="Sun X."/>
            <person name="Wang J."/>
            <person name="Zhao C."/>
            <person name="Wang Y."/>
            <person name="Wang D."/>
            <person name="Huang X."/>
            <person name="Wang R."/>
            <person name="Lv J."/>
            <person name="Li Y."/>
            <person name="Zhang Z."/>
            <person name="Liu B."/>
            <person name="Lu W."/>
            <person name="Hui Y."/>
            <person name="Liang J."/>
            <person name="Zhou Z."/>
            <person name="Hou R."/>
            <person name="Li X."/>
            <person name="Liu Y."/>
            <person name="Li H."/>
            <person name="Ning X."/>
            <person name="Lin Y."/>
            <person name="Zhao L."/>
            <person name="Xing Q."/>
            <person name="Dou J."/>
            <person name="Li Y."/>
            <person name="Mao J."/>
            <person name="Guo H."/>
            <person name="Dou H."/>
            <person name="Li T."/>
            <person name="Mu C."/>
            <person name="Jiang W."/>
            <person name="Fu Q."/>
            <person name="Fu X."/>
            <person name="Miao Y."/>
            <person name="Liu J."/>
            <person name="Yu Q."/>
            <person name="Li R."/>
            <person name="Liao H."/>
            <person name="Li X."/>
            <person name="Kong Y."/>
            <person name="Jiang Z."/>
            <person name="Chourrout D."/>
            <person name="Li R."/>
            <person name="Bao Z."/>
        </authorList>
    </citation>
    <scope>NUCLEOTIDE SEQUENCE [LARGE SCALE GENOMIC DNA]</scope>
    <source>
        <strain evidence="12 13">PY_sf001</strain>
    </source>
</reference>
<feature type="compositionally biased region" description="Basic and acidic residues" evidence="9">
    <location>
        <begin position="1208"/>
        <end position="1217"/>
    </location>
</feature>
<dbReference type="STRING" id="6573.A0A210PHI6"/>
<evidence type="ECO:0000259" key="11">
    <source>
        <dbReference type="PROSITE" id="PS51321"/>
    </source>
</evidence>
<feature type="compositionally biased region" description="Basic and acidic residues" evidence="9">
    <location>
        <begin position="1652"/>
        <end position="1684"/>
    </location>
</feature>
<feature type="region of interest" description="Disordered" evidence="9">
    <location>
        <begin position="2381"/>
        <end position="2686"/>
    </location>
</feature>
<feature type="compositionally biased region" description="Polar residues" evidence="9">
    <location>
        <begin position="2415"/>
        <end position="2447"/>
    </location>
</feature>
<feature type="compositionally biased region" description="Low complexity" evidence="9">
    <location>
        <begin position="2201"/>
        <end position="2224"/>
    </location>
</feature>
<feature type="compositionally biased region" description="Basic and acidic residues" evidence="9">
    <location>
        <begin position="649"/>
        <end position="661"/>
    </location>
</feature>
<feature type="compositionally biased region" description="Basic and acidic residues" evidence="9">
    <location>
        <begin position="1434"/>
        <end position="1451"/>
    </location>
</feature>
<protein>
    <submittedName>
        <fullName evidence="12">PHD finger protein 3</fullName>
    </submittedName>
</protein>
<feature type="compositionally biased region" description="Low complexity" evidence="9">
    <location>
        <begin position="3037"/>
        <end position="3047"/>
    </location>
</feature>
<dbReference type="GO" id="GO:0005634">
    <property type="term" value="C:nucleus"/>
    <property type="evidence" value="ECO:0007669"/>
    <property type="project" value="UniProtKB-SubCell"/>
</dbReference>
<gene>
    <name evidence="12" type="ORF">KP79_PYT23573</name>
</gene>
<feature type="compositionally biased region" description="Basic and acidic residues" evidence="9">
    <location>
        <begin position="62"/>
        <end position="73"/>
    </location>
</feature>
<feature type="domain" description="TFIIS central" evidence="11">
    <location>
        <begin position="1689"/>
        <end position="1809"/>
    </location>
</feature>
<dbReference type="InterPro" id="IPR011011">
    <property type="entry name" value="Znf_FYVE_PHD"/>
</dbReference>
<evidence type="ECO:0000256" key="9">
    <source>
        <dbReference type="SAM" id="MobiDB-lite"/>
    </source>
</evidence>
<feature type="compositionally biased region" description="Acidic residues" evidence="9">
    <location>
        <begin position="356"/>
        <end position="371"/>
    </location>
</feature>
<feature type="compositionally biased region" description="Basic and acidic residues" evidence="9">
    <location>
        <begin position="1836"/>
        <end position="1854"/>
    </location>
</feature>
<feature type="compositionally biased region" description="Basic residues" evidence="9">
    <location>
        <begin position="1418"/>
        <end position="1433"/>
    </location>
</feature>
<dbReference type="Proteomes" id="UP000242188">
    <property type="component" value="Unassembled WGS sequence"/>
</dbReference>
<dbReference type="InterPro" id="IPR013083">
    <property type="entry name" value="Znf_RING/FYVE/PHD"/>
</dbReference>
<feature type="compositionally biased region" description="Low complexity" evidence="9">
    <location>
        <begin position="3057"/>
        <end position="3074"/>
    </location>
</feature>
<feature type="compositionally biased region" description="Acidic residues" evidence="9">
    <location>
        <begin position="465"/>
        <end position="474"/>
    </location>
</feature>
<feature type="compositionally biased region" description="Polar residues" evidence="9">
    <location>
        <begin position="984"/>
        <end position="994"/>
    </location>
</feature>
<feature type="compositionally biased region" description="Basic residues" evidence="9">
    <location>
        <begin position="298"/>
        <end position="309"/>
    </location>
</feature>
<feature type="compositionally biased region" description="Basic residues" evidence="9">
    <location>
        <begin position="1218"/>
        <end position="1227"/>
    </location>
</feature>
<evidence type="ECO:0000256" key="2">
    <source>
        <dbReference type="ARBA" id="ARBA00022723"/>
    </source>
</evidence>
<feature type="compositionally biased region" description="Basic residues" evidence="9">
    <location>
        <begin position="512"/>
        <end position="521"/>
    </location>
</feature>
<feature type="compositionally biased region" description="Basic residues" evidence="9">
    <location>
        <begin position="563"/>
        <end position="572"/>
    </location>
</feature>
<feature type="compositionally biased region" description="Basic and acidic residues" evidence="9">
    <location>
        <begin position="196"/>
        <end position="210"/>
    </location>
</feature>
<feature type="compositionally biased region" description="Basic and acidic residues" evidence="9">
    <location>
        <begin position="837"/>
        <end position="868"/>
    </location>
</feature>
<feature type="region of interest" description="Disordered" evidence="9">
    <location>
        <begin position="1650"/>
        <end position="1693"/>
    </location>
</feature>
<feature type="compositionally biased region" description="Polar residues" evidence="9">
    <location>
        <begin position="16"/>
        <end position="40"/>
    </location>
</feature>
<feature type="region of interest" description="Disordered" evidence="9">
    <location>
        <begin position="1"/>
        <end position="73"/>
    </location>
</feature>
<evidence type="ECO:0000313" key="12">
    <source>
        <dbReference type="EMBL" id="OWF35955.1"/>
    </source>
</evidence>
<feature type="compositionally biased region" description="Low complexity" evidence="9">
    <location>
        <begin position="2161"/>
        <end position="2179"/>
    </location>
</feature>
<organism evidence="12 13">
    <name type="scientific">Mizuhopecten yessoensis</name>
    <name type="common">Japanese scallop</name>
    <name type="synonym">Patinopecten yessoensis</name>
    <dbReference type="NCBI Taxonomy" id="6573"/>
    <lineage>
        <taxon>Eukaryota</taxon>
        <taxon>Metazoa</taxon>
        <taxon>Spiralia</taxon>
        <taxon>Lophotrochozoa</taxon>
        <taxon>Mollusca</taxon>
        <taxon>Bivalvia</taxon>
        <taxon>Autobranchia</taxon>
        <taxon>Pteriomorphia</taxon>
        <taxon>Pectinida</taxon>
        <taxon>Pectinoidea</taxon>
        <taxon>Pectinidae</taxon>
        <taxon>Mizuhopecten</taxon>
    </lineage>
</organism>
<dbReference type="PROSITE" id="PS50016">
    <property type="entry name" value="ZF_PHD_2"/>
    <property type="match status" value="1"/>
</dbReference>
<feature type="compositionally biased region" description="Basic and acidic residues" evidence="9">
    <location>
        <begin position="1395"/>
        <end position="1417"/>
    </location>
</feature>
<feature type="region of interest" description="Disordered" evidence="9">
    <location>
        <begin position="1327"/>
        <end position="1541"/>
    </location>
</feature>
<feature type="compositionally biased region" description="Basic and acidic residues" evidence="9">
    <location>
        <begin position="1514"/>
        <end position="1530"/>
    </location>
</feature>
<dbReference type="PROSITE" id="PS01359">
    <property type="entry name" value="ZF_PHD_1"/>
    <property type="match status" value="1"/>
</dbReference>
<dbReference type="InterPro" id="IPR001965">
    <property type="entry name" value="Znf_PHD"/>
</dbReference>
<comment type="caution">
    <text evidence="12">The sequence shown here is derived from an EMBL/GenBank/DDBJ whole genome shotgun (WGS) entry which is preliminary data.</text>
</comment>
<feature type="compositionally biased region" description="Acidic residues" evidence="9">
    <location>
        <begin position="2261"/>
        <end position="2270"/>
    </location>
</feature>
<feature type="compositionally biased region" description="Acidic residues" evidence="9">
    <location>
        <begin position="313"/>
        <end position="331"/>
    </location>
</feature>
<feature type="compositionally biased region" description="Basic and acidic residues" evidence="9">
    <location>
        <begin position="3015"/>
        <end position="3035"/>
    </location>
</feature>
<dbReference type="Gene3D" id="1.10.472.30">
    <property type="entry name" value="Transcription elongation factor S-II, central domain"/>
    <property type="match status" value="1"/>
</dbReference>
<feature type="compositionally biased region" description="Basic and acidic residues" evidence="9">
    <location>
        <begin position="1137"/>
        <end position="1160"/>
    </location>
</feature>
<dbReference type="PANTHER" id="PTHR11477">
    <property type="entry name" value="TRANSCRIPTION FACTOR S-II ZINC FINGER DOMAIN-CONTAINING PROTEIN"/>
    <property type="match status" value="1"/>
</dbReference>
<evidence type="ECO:0000256" key="6">
    <source>
        <dbReference type="ARBA" id="ARBA00023163"/>
    </source>
</evidence>
<dbReference type="Gene3D" id="3.30.40.10">
    <property type="entry name" value="Zinc/RING finger domain, C3HC4 (zinc finger)"/>
    <property type="match status" value="1"/>
</dbReference>
<feature type="compositionally biased region" description="Acidic residues" evidence="9">
    <location>
        <begin position="689"/>
        <end position="699"/>
    </location>
</feature>
<dbReference type="EMBL" id="NEDP02076693">
    <property type="protein sequence ID" value="OWF35955.1"/>
    <property type="molecule type" value="Genomic_DNA"/>
</dbReference>
<dbReference type="InterPro" id="IPR012921">
    <property type="entry name" value="SPOC_C"/>
</dbReference>
<evidence type="ECO:0000256" key="4">
    <source>
        <dbReference type="ARBA" id="ARBA00022833"/>
    </source>
</evidence>
<dbReference type="Pfam" id="PF07533">
    <property type="entry name" value="BRK"/>
    <property type="match status" value="1"/>
</dbReference>
<evidence type="ECO:0000259" key="10">
    <source>
        <dbReference type="PROSITE" id="PS50016"/>
    </source>
</evidence>
<dbReference type="SUPFAM" id="SSF46942">
    <property type="entry name" value="Elongation factor TFIIS domain 2"/>
    <property type="match status" value="1"/>
</dbReference>
<feature type="compositionally biased region" description="Basic residues" evidence="9">
    <location>
        <begin position="2836"/>
        <end position="2848"/>
    </location>
</feature>
<feature type="compositionally biased region" description="Pro residues" evidence="9">
    <location>
        <begin position="2779"/>
        <end position="2803"/>
    </location>
</feature>
<feature type="compositionally biased region" description="Basic and acidic residues" evidence="9">
    <location>
        <begin position="1484"/>
        <end position="1493"/>
    </location>
</feature>
<keyword evidence="13" id="KW-1185">Reference proteome</keyword>
<keyword evidence="7" id="KW-0539">Nucleus</keyword>
<keyword evidence="5" id="KW-0805">Transcription regulation</keyword>
<evidence type="ECO:0000256" key="3">
    <source>
        <dbReference type="ARBA" id="ARBA00022771"/>
    </source>
</evidence>
<feature type="compositionally biased region" description="Basic and acidic residues" evidence="9">
    <location>
        <begin position="1107"/>
        <end position="1120"/>
    </location>
</feature>
<feature type="compositionally biased region" description="Basic residues" evidence="9">
    <location>
        <begin position="340"/>
        <end position="351"/>
    </location>
</feature>
<feature type="compositionally biased region" description="Polar residues" evidence="9">
    <location>
        <begin position="944"/>
        <end position="953"/>
    </location>
</feature>
<dbReference type="SMART" id="SM00592">
    <property type="entry name" value="BRK"/>
    <property type="match status" value="1"/>
</dbReference>
<evidence type="ECO:0000313" key="13">
    <source>
        <dbReference type="Proteomes" id="UP000242188"/>
    </source>
</evidence>
<dbReference type="InterPro" id="IPR019787">
    <property type="entry name" value="Znf_PHD-finger"/>
</dbReference>
<name>A0A210PHI6_MIZYE</name>
<feature type="compositionally biased region" description="Basic residues" evidence="9">
    <location>
        <begin position="589"/>
        <end position="599"/>
    </location>
</feature>
<feature type="compositionally biased region" description="Basic and acidic residues" evidence="9">
    <location>
        <begin position="2964"/>
        <end position="2984"/>
    </location>
</feature>
<evidence type="ECO:0000256" key="8">
    <source>
        <dbReference type="PROSITE-ProRule" id="PRU00146"/>
    </source>
</evidence>
<dbReference type="InterPro" id="IPR037259">
    <property type="entry name" value="BRK_sf"/>
</dbReference>
<feature type="region of interest" description="Disordered" evidence="9">
    <location>
        <begin position="1817"/>
        <end position="1855"/>
    </location>
</feature>
<dbReference type="SUPFAM" id="SSF160481">
    <property type="entry name" value="BRK domain-like"/>
    <property type="match status" value="1"/>
</dbReference>
<dbReference type="InterPro" id="IPR019786">
    <property type="entry name" value="Zinc_finger_PHD-type_CS"/>
</dbReference>
<feature type="compositionally biased region" description="Low complexity" evidence="9">
    <location>
        <begin position="2394"/>
        <end position="2412"/>
    </location>
</feature>
<feature type="compositionally biased region" description="Basic residues" evidence="9">
    <location>
        <begin position="177"/>
        <end position="186"/>
    </location>
</feature>
<feature type="compositionally biased region" description="Basic and acidic residues" evidence="9">
    <location>
        <begin position="1464"/>
        <end position="1475"/>
    </location>
</feature>
<dbReference type="SUPFAM" id="SSF57903">
    <property type="entry name" value="FYVE/PHD zinc finger"/>
    <property type="match status" value="1"/>
</dbReference>
<feature type="compositionally biased region" description="Basic and acidic residues" evidence="9">
    <location>
        <begin position="793"/>
        <end position="802"/>
    </location>
</feature>
<dbReference type="Pfam" id="PF07500">
    <property type="entry name" value="TFIIS_M"/>
    <property type="match status" value="1"/>
</dbReference>
<feature type="domain" description="PHD-type" evidence="10">
    <location>
        <begin position="1265"/>
        <end position="1319"/>
    </location>
</feature>
<feature type="compositionally biased region" description="Basic residues" evidence="9">
    <location>
        <begin position="1452"/>
        <end position="1463"/>
    </location>
</feature>
<accession>A0A210PHI6</accession>
<feature type="compositionally biased region" description="Polar residues" evidence="9">
    <location>
        <begin position="2478"/>
        <end position="2514"/>
    </location>
</feature>
<dbReference type="SMART" id="SM00510">
    <property type="entry name" value="TFS2M"/>
    <property type="match status" value="1"/>
</dbReference>
<keyword evidence="3 8" id="KW-0863">Zinc-finger</keyword>
<dbReference type="Pfam" id="PF00628">
    <property type="entry name" value="PHD"/>
    <property type="match status" value="1"/>
</dbReference>
<feature type="region of interest" description="Disordered" evidence="9">
    <location>
        <begin position="1014"/>
        <end position="1033"/>
    </location>
</feature>
<feature type="compositionally biased region" description="Acidic residues" evidence="9">
    <location>
        <begin position="1242"/>
        <end position="1262"/>
    </location>
</feature>
<feature type="compositionally biased region" description="Basic residues" evidence="9">
    <location>
        <begin position="639"/>
        <end position="648"/>
    </location>
</feature>
<feature type="region of interest" description="Disordered" evidence="9">
    <location>
        <begin position="163"/>
        <end position="1005"/>
    </location>
</feature>
<feature type="compositionally biased region" description="Basic residues" evidence="9">
    <location>
        <begin position="538"/>
        <end position="548"/>
    </location>
</feature>
<feature type="compositionally biased region" description="Basic and acidic residues" evidence="9">
    <location>
        <begin position="255"/>
        <end position="280"/>
    </location>
</feature>
<feature type="compositionally biased region" description="Basic and acidic residues" evidence="9">
    <location>
        <begin position="2143"/>
        <end position="2158"/>
    </location>
</feature>
<dbReference type="InterPro" id="IPR036575">
    <property type="entry name" value="TFIIS_cen_dom_sf"/>
</dbReference>
<feature type="compositionally biased region" description="Basic and acidic residues" evidence="9">
    <location>
        <begin position="2863"/>
        <end position="2875"/>
    </location>
</feature>
<dbReference type="Pfam" id="PF07744">
    <property type="entry name" value="SPOC"/>
    <property type="match status" value="1"/>
</dbReference>
<dbReference type="GO" id="GO:0008270">
    <property type="term" value="F:zinc ion binding"/>
    <property type="evidence" value="ECO:0007669"/>
    <property type="project" value="UniProtKB-KW"/>
</dbReference>
<feature type="region of interest" description="Disordered" evidence="9">
    <location>
        <begin position="2739"/>
        <end position="3149"/>
    </location>
</feature>
<feature type="region of interest" description="Disordered" evidence="9">
    <location>
        <begin position="2128"/>
        <end position="2294"/>
    </location>
</feature>
<keyword evidence="6" id="KW-0804">Transcription</keyword>